<dbReference type="InterPro" id="IPR005821">
    <property type="entry name" value="Ion_trans_dom"/>
</dbReference>
<keyword evidence="8" id="KW-0406">Ion transport</keyword>
<dbReference type="InterPro" id="IPR003131">
    <property type="entry name" value="T1-type_BTB"/>
</dbReference>
<feature type="transmembrane region" description="Helical" evidence="11">
    <location>
        <begin position="245"/>
        <end position="269"/>
    </location>
</feature>
<dbReference type="AlphaFoldDB" id="A0A814K706"/>
<keyword evidence="9 11" id="KW-0472">Membrane</keyword>
<dbReference type="InterPro" id="IPR028325">
    <property type="entry name" value="VG_K_chnl"/>
</dbReference>
<dbReference type="PRINTS" id="PR00169">
    <property type="entry name" value="KCHANNEL"/>
</dbReference>
<keyword evidence="7 11" id="KW-1133">Transmembrane helix</keyword>
<evidence type="ECO:0000256" key="8">
    <source>
        <dbReference type="ARBA" id="ARBA00023065"/>
    </source>
</evidence>
<feature type="transmembrane region" description="Helical" evidence="11">
    <location>
        <begin position="184"/>
        <end position="204"/>
    </location>
</feature>
<name>A0A814K706_9BILA</name>
<keyword evidence="10" id="KW-0407">Ion channel</keyword>
<comment type="caution">
    <text evidence="16">The sequence shown here is derived from an EMBL/GenBank/DDBJ whole genome shotgun (WGS) entry which is preliminary data.</text>
</comment>
<feature type="domain" description="Ion transport" evidence="12">
    <location>
        <begin position="120"/>
        <end position="331"/>
    </location>
</feature>
<dbReference type="EMBL" id="CAJOBD010000619">
    <property type="protein sequence ID" value="CAF3696908.1"/>
    <property type="molecule type" value="Genomic_DNA"/>
</dbReference>
<feature type="transmembrane region" description="Helical" evidence="11">
    <location>
        <begin position="152"/>
        <end position="172"/>
    </location>
</feature>
<dbReference type="PANTHER" id="PTHR11537">
    <property type="entry name" value="VOLTAGE-GATED POTASSIUM CHANNEL"/>
    <property type="match status" value="1"/>
</dbReference>
<dbReference type="InterPro" id="IPR011333">
    <property type="entry name" value="SKP1/BTB/POZ_sf"/>
</dbReference>
<dbReference type="Pfam" id="PF00520">
    <property type="entry name" value="Ion_trans"/>
    <property type="match status" value="1"/>
</dbReference>
<dbReference type="EMBL" id="CAJNOL010000717">
    <property type="protein sequence ID" value="CAF1176229.1"/>
    <property type="molecule type" value="Genomic_DNA"/>
</dbReference>
<dbReference type="EMBL" id="CAJNOT010000887">
    <property type="protein sequence ID" value="CAF1102311.1"/>
    <property type="molecule type" value="Genomic_DNA"/>
</dbReference>
<evidence type="ECO:0000256" key="6">
    <source>
        <dbReference type="ARBA" id="ARBA00022958"/>
    </source>
</evidence>
<dbReference type="Gene3D" id="3.30.710.10">
    <property type="entry name" value="Potassium Channel Kv1.1, Chain A"/>
    <property type="match status" value="1"/>
</dbReference>
<dbReference type="Pfam" id="PF02214">
    <property type="entry name" value="BTB_2"/>
    <property type="match status" value="1"/>
</dbReference>
<dbReference type="Proteomes" id="UP000663882">
    <property type="component" value="Unassembled WGS sequence"/>
</dbReference>
<dbReference type="EMBL" id="CAJNOH010000256">
    <property type="protein sequence ID" value="CAF0970944.1"/>
    <property type="molecule type" value="Genomic_DNA"/>
</dbReference>
<evidence type="ECO:0000313" key="23">
    <source>
        <dbReference type="Proteomes" id="UP000663870"/>
    </source>
</evidence>
<evidence type="ECO:0000256" key="3">
    <source>
        <dbReference type="ARBA" id="ARBA00022538"/>
    </source>
</evidence>
<evidence type="ECO:0000313" key="18">
    <source>
        <dbReference type="EMBL" id="CAF1173807.1"/>
    </source>
</evidence>
<dbReference type="Proteomes" id="UP000663864">
    <property type="component" value="Unassembled WGS sequence"/>
</dbReference>
<dbReference type="Proteomes" id="UP000663836">
    <property type="component" value="Unassembled WGS sequence"/>
</dbReference>
<evidence type="ECO:0000256" key="7">
    <source>
        <dbReference type="ARBA" id="ARBA00022989"/>
    </source>
</evidence>
<dbReference type="SUPFAM" id="SSF81324">
    <property type="entry name" value="Voltage-gated potassium channels"/>
    <property type="match status" value="1"/>
</dbReference>
<dbReference type="EMBL" id="CAJOBE010000087">
    <property type="protein sequence ID" value="CAF3564617.1"/>
    <property type="molecule type" value="Genomic_DNA"/>
</dbReference>
<dbReference type="EMBL" id="CAJNOO010000675">
    <property type="protein sequence ID" value="CAF1008171.1"/>
    <property type="molecule type" value="Genomic_DNA"/>
</dbReference>
<organism evidence="16 24">
    <name type="scientific">Rotaria sordida</name>
    <dbReference type="NCBI Taxonomy" id="392033"/>
    <lineage>
        <taxon>Eukaryota</taxon>
        <taxon>Metazoa</taxon>
        <taxon>Spiralia</taxon>
        <taxon>Gnathifera</taxon>
        <taxon>Rotifera</taxon>
        <taxon>Eurotatoria</taxon>
        <taxon>Bdelloidea</taxon>
        <taxon>Philodinida</taxon>
        <taxon>Philodinidae</taxon>
        <taxon>Rotaria</taxon>
    </lineage>
</organism>
<evidence type="ECO:0000256" key="11">
    <source>
        <dbReference type="SAM" id="Phobius"/>
    </source>
</evidence>
<dbReference type="Proteomes" id="UP000663823">
    <property type="component" value="Unassembled WGS sequence"/>
</dbReference>
<protein>
    <recommendedName>
        <fullName evidence="25">Potassium channel domain-containing protein</fullName>
    </recommendedName>
</protein>
<evidence type="ECO:0008006" key="25">
    <source>
        <dbReference type="Google" id="ProtNLM"/>
    </source>
</evidence>
<dbReference type="GO" id="GO:0001508">
    <property type="term" value="P:action potential"/>
    <property type="evidence" value="ECO:0007669"/>
    <property type="project" value="TreeGrafter"/>
</dbReference>
<evidence type="ECO:0000256" key="2">
    <source>
        <dbReference type="ARBA" id="ARBA00022448"/>
    </source>
</evidence>
<dbReference type="EMBL" id="CAJOAX010000335">
    <property type="protein sequence ID" value="CAF3569462.1"/>
    <property type="molecule type" value="Genomic_DNA"/>
</dbReference>
<dbReference type="Proteomes" id="UP000663874">
    <property type="component" value="Unassembled WGS sequence"/>
</dbReference>
<evidence type="ECO:0000256" key="10">
    <source>
        <dbReference type="ARBA" id="ARBA00023303"/>
    </source>
</evidence>
<dbReference type="GO" id="GO:0005249">
    <property type="term" value="F:voltage-gated potassium channel activity"/>
    <property type="evidence" value="ECO:0007669"/>
    <property type="project" value="InterPro"/>
</dbReference>
<dbReference type="Gene3D" id="1.10.287.70">
    <property type="match status" value="1"/>
</dbReference>
<keyword evidence="3" id="KW-0633">Potassium transport</keyword>
<reference evidence="16" key="1">
    <citation type="submission" date="2021-02" db="EMBL/GenBank/DDBJ databases">
        <authorList>
            <person name="Nowell W R."/>
        </authorList>
    </citation>
    <scope>NUCLEOTIDE SEQUENCE</scope>
</reference>
<evidence type="ECO:0000256" key="4">
    <source>
        <dbReference type="ARBA" id="ARBA00022692"/>
    </source>
</evidence>
<dbReference type="OrthoDB" id="10036206at2759"/>
<evidence type="ECO:0000313" key="24">
    <source>
        <dbReference type="Proteomes" id="UP000663889"/>
    </source>
</evidence>
<keyword evidence="23" id="KW-1185">Reference proteome</keyword>
<evidence type="ECO:0000256" key="9">
    <source>
        <dbReference type="ARBA" id="ARBA00023136"/>
    </source>
</evidence>
<dbReference type="GO" id="GO:0051260">
    <property type="term" value="P:protein homooligomerization"/>
    <property type="evidence" value="ECO:0007669"/>
    <property type="project" value="InterPro"/>
</dbReference>
<evidence type="ECO:0000259" key="13">
    <source>
        <dbReference type="Pfam" id="PF02214"/>
    </source>
</evidence>
<dbReference type="PANTHER" id="PTHR11537:SF254">
    <property type="entry name" value="POTASSIUM VOLTAGE-GATED CHANNEL PROTEIN SHAB"/>
    <property type="match status" value="1"/>
</dbReference>
<feature type="transmembrane region" description="Helical" evidence="11">
    <location>
        <begin position="119"/>
        <end position="140"/>
    </location>
</feature>
<accession>A0A814K706</accession>
<dbReference type="EMBL" id="CAJNOL010000709">
    <property type="protein sequence ID" value="CAF1173807.1"/>
    <property type="molecule type" value="Genomic_DNA"/>
</dbReference>
<gene>
    <name evidence="20" type="ORF">FNK824_LOCUS1630</name>
    <name evidence="22" type="ORF">JBS370_LOCUS9240</name>
    <name evidence="18" type="ORF">JXQ802_LOCUS22949</name>
    <name evidence="19" type="ORF">JXQ802_LOCUS23085</name>
    <name evidence="21" type="ORF">OTI717_LOCUS5229</name>
    <name evidence="14" type="ORF">PYM288_LOCUS13106</name>
    <name evidence="15" type="ORF">RFH988_LOCUS14530</name>
    <name evidence="16" type="ORF">SEV965_LOCUS13053</name>
    <name evidence="17" type="ORF">ZHD862_LOCUS17664</name>
</gene>
<dbReference type="EMBL" id="CAJNOU010000608">
    <property type="protein sequence ID" value="CAF1045370.1"/>
    <property type="molecule type" value="Genomic_DNA"/>
</dbReference>
<proteinExistence type="predicted"/>
<keyword evidence="5" id="KW-0631">Potassium channel</keyword>
<feature type="transmembrane region" description="Helical" evidence="11">
    <location>
        <begin position="210"/>
        <end position="233"/>
    </location>
</feature>
<comment type="subcellular location">
    <subcellularLocation>
        <location evidence="1">Membrane</location>
        <topology evidence="1">Multi-pass membrane protein</topology>
    </subcellularLocation>
</comment>
<evidence type="ECO:0000259" key="12">
    <source>
        <dbReference type="Pfam" id="PF00520"/>
    </source>
</evidence>
<evidence type="ECO:0000313" key="20">
    <source>
        <dbReference type="EMBL" id="CAF3564617.1"/>
    </source>
</evidence>
<evidence type="ECO:0000313" key="14">
    <source>
        <dbReference type="EMBL" id="CAF0970944.1"/>
    </source>
</evidence>
<dbReference type="Proteomes" id="UP000663889">
    <property type="component" value="Unassembled WGS sequence"/>
</dbReference>
<feature type="domain" description="Potassium channel tetramerisation-type BTB" evidence="13">
    <location>
        <begin position="6"/>
        <end position="91"/>
    </location>
</feature>
<sequence>MEKILIINLLGKRFHIPYRIVANYPQTLLGNDLLLSKYYRHDIKDYYFERNPLLFSYILTYYTLEKKIFCPHSIPLELIENECQFFKLNNSNIYHEINKNLTYQYFQRKKTFKNKNKNNFIFIIPFIISILFMITISMEISNNYFLNLSWSLTYFIELFNIILLTIIIFYQIIYKKDSFQNKCFLLDLFSTILSIFIIISQNLMIITNNYFINSLIMLLKTFRLCIIIAHLRILRLIIQTFIQRLKIIFILVFINIIIIGSFSEIAFAFERRQQEDQNNKLTMKTHFDAFWWATSLSFTIGFGHTDPHFTLTIIGRFCSYMLTFFGLLFNGLILQELIKGFLKIYREERRE</sequence>
<dbReference type="GO" id="GO:0008076">
    <property type="term" value="C:voltage-gated potassium channel complex"/>
    <property type="evidence" value="ECO:0007669"/>
    <property type="project" value="InterPro"/>
</dbReference>
<evidence type="ECO:0000313" key="22">
    <source>
        <dbReference type="EMBL" id="CAF3696908.1"/>
    </source>
</evidence>
<evidence type="ECO:0000256" key="1">
    <source>
        <dbReference type="ARBA" id="ARBA00004141"/>
    </source>
</evidence>
<evidence type="ECO:0000313" key="17">
    <source>
        <dbReference type="EMBL" id="CAF1102311.1"/>
    </source>
</evidence>
<keyword evidence="2" id="KW-0813">Transport</keyword>
<dbReference type="SUPFAM" id="SSF54695">
    <property type="entry name" value="POZ domain"/>
    <property type="match status" value="1"/>
</dbReference>
<dbReference type="Proteomes" id="UP000663854">
    <property type="component" value="Unassembled WGS sequence"/>
</dbReference>
<feature type="transmembrane region" description="Helical" evidence="11">
    <location>
        <begin position="317"/>
        <end position="338"/>
    </location>
</feature>
<evidence type="ECO:0000313" key="21">
    <source>
        <dbReference type="EMBL" id="CAF3569462.1"/>
    </source>
</evidence>
<keyword evidence="6" id="KW-0630">Potassium</keyword>
<evidence type="ECO:0000313" key="16">
    <source>
        <dbReference type="EMBL" id="CAF1045370.1"/>
    </source>
</evidence>
<dbReference type="Proteomes" id="UP000663870">
    <property type="component" value="Unassembled WGS sequence"/>
</dbReference>
<evidence type="ECO:0000256" key="5">
    <source>
        <dbReference type="ARBA" id="ARBA00022826"/>
    </source>
</evidence>
<evidence type="ECO:0000313" key="19">
    <source>
        <dbReference type="EMBL" id="CAF1176229.1"/>
    </source>
</evidence>
<keyword evidence="4 11" id="KW-0812">Transmembrane</keyword>
<evidence type="ECO:0000313" key="15">
    <source>
        <dbReference type="EMBL" id="CAF1008171.1"/>
    </source>
</evidence>